<dbReference type="AlphaFoldDB" id="A0A644YEX9"/>
<organism evidence="2">
    <name type="scientific">bioreactor metagenome</name>
    <dbReference type="NCBI Taxonomy" id="1076179"/>
    <lineage>
        <taxon>unclassified sequences</taxon>
        <taxon>metagenomes</taxon>
        <taxon>ecological metagenomes</taxon>
    </lineage>
</organism>
<protein>
    <recommendedName>
        <fullName evidence="1">Type I restriction enzyme R protein N-terminal domain-containing protein</fullName>
    </recommendedName>
</protein>
<dbReference type="Gene3D" id="3.90.1570.30">
    <property type="match status" value="1"/>
</dbReference>
<sequence>MREQIFDPVRKKRVALTPEESVRQQLIRFLNEKAGVPFHLMSCEYSFEINRLKYRADVVIFGRDAKPIVIIECKAPEVKISKSVFEQIFRYNEKLQVPYLLLSNGTSTYFGSYNHSKDEYEYLSEIPHYNELSK</sequence>
<gene>
    <name evidence="2" type="ORF">SDC9_73671</name>
</gene>
<dbReference type="InterPro" id="IPR029464">
    <property type="entry name" value="HSDR_N"/>
</dbReference>
<evidence type="ECO:0000259" key="1">
    <source>
        <dbReference type="Pfam" id="PF13588"/>
    </source>
</evidence>
<accession>A0A644YEX9</accession>
<name>A0A644YEX9_9ZZZZ</name>
<dbReference type="EMBL" id="VSSQ01004923">
    <property type="protein sequence ID" value="MPM27162.1"/>
    <property type="molecule type" value="Genomic_DNA"/>
</dbReference>
<evidence type="ECO:0000313" key="2">
    <source>
        <dbReference type="EMBL" id="MPM27162.1"/>
    </source>
</evidence>
<proteinExistence type="predicted"/>
<feature type="domain" description="Type I restriction enzyme R protein N-terminal" evidence="1">
    <location>
        <begin position="18"/>
        <end position="127"/>
    </location>
</feature>
<dbReference type="Pfam" id="PF13588">
    <property type="entry name" value="HSDR_N_2"/>
    <property type="match status" value="1"/>
</dbReference>
<reference evidence="2" key="1">
    <citation type="submission" date="2019-08" db="EMBL/GenBank/DDBJ databases">
        <authorList>
            <person name="Kucharzyk K."/>
            <person name="Murdoch R.W."/>
            <person name="Higgins S."/>
            <person name="Loffler F."/>
        </authorList>
    </citation>
    <scope>NUCLEOTIDE SEQUENCE</scope>
</reference>
<comment type="caution">
    <text evidence="2">The sequence shown here is derived from an EMBL/GenBank/DDBJ whole genome shotgun (WGS) entry which is preliminary data.</text>
</comment>